<dbReference type="PANTHER" id="PTHR31157:SF1">
    <property type="entry name" value="SCP DOMAIN-CONTAINING PROTEIN"/>
    <property type="match status" value="1"/>
</dbReference>
<feature type="signal peptide" evidence="2">
    <location>
        <begin position="1"/>
        <end position="25"/>
    </location>
</feature>
<evidence type="ECO:0000259" key="3">
    <source>
        <dbReference type="Pfam" id="PF00188"/>
    </source>
</evidence>
<dbReference type="Gene3D" id="3.40.33.10">
    <property type="entry name" value="CAP"/>
    <property type="match status" value="1"/>
</dbReference>
<dbReference type="InterPro" id="IPR035940">
    <property type="entry name" value="CAP_sf"/>
</dbReference>
<dbReference type="EMBL" id="PYGC01000003">
    <property type="protein sequence ID" value="PSK83857.1"/>
    <property type="molecule type" value="Genomic_DNA"/>
</dbReference>
<dbReference type="OrthoDB" id="7550377at2"/>
<feature type="compositionally biased region" description="Low complexity" evidence="1">
    <location>
        <begin position="48"/>
        <end position="74"/>
    </location>
</feature>
<dbReference type="Pfam" id="PF00188">
    <property type="entry name" value="CAP"/>
    <property type="match status" value="1"/>
</dbReference>
<name>A0A2P8CFU0_9BACT</name>
<reference evidence="4 5" key="1">
    <citation type="submission" date="2018-03" db="EMBL/GenBank/DDBJ databases">
        <title>Genomic Encyclopedia of Archaeal and Bacterial Type Strains, Phase II (KMG-II): from individual species to whole genera.</title>
        <authorList>
            <person name="Goeker M."/>
        </authorList>
    </citation>
    <scope>NUCLEOTIDE SEQUENCE [LARGE SCALE GENOMIC DNA]</scope>
    <source>
        <strain evidence="4 5">DSM 27267</strain>
    </source>
</reference>
<evidence type="ECO:0000256" key="1">
    <source>
        <dbReference type="SAM" id="MobiDB-lite"/>
    </source>
</evidence>
<dbReference type="CDD" id="cd05379">
    <property type="entry name" value="CAP_bacterial"/>
    <property type="match status" value="1"/>
</dbReference>
<protein>
    <submittedName>
        <fullName evidence="4">Uncharacterized protein YkwD</fullName>
    </submittedName>
</protein>
<feature type="chain" id="PRO_5015127968" evidence="2">
    <location>
        <begin position="26"/>
        <end position="246"/>
    </location>
</feature>
<feature type="region of interest" description="Disordered" evidence="1">
    <location>
        <begin position="39"/>
        <end position="77"/>
    </location>
</feature>
<proteinExistence type="predicted"/>
<accession>A0A2P8CFU0</accession>
<evidence type="ECO:0000313" key="4">
    <source>
        <dbReference type="EMBL" id="PSK83857.1"/>
    </source>
</evidence>
<keyword evidence="2" id="KW-0732">Signal</keyword>
<dbReference type="PANTHER" id="PTHR31157">
    <property type="entry name" value="SCP DOMAIN-CONTAINING PROTEIN"/>
    <property type="match status" value="1"/>
</dbReference>
<feature type="domain" description="SCP" evidence="3">
    <location>
        <begin position="115"/>
        <end position="243"/>
    </location>
</feature>
<evidence type="ECO:0000256" key="2">
    <source>
        <dbReference type="SAM" id="SignalP"/>
    </source>
</evidence>
<dbReference type="AlphaFoldDB" id="A0A2P8CFU0"/>
<evidence type="ECO:0000313" key="5">
    <source>
        <dbReference type="Proteomes" id="UP000240621"/>
    </source>
</evidence>
<sequence>MKQKKQKNYWVAGRIMAVLFLIALAWSCSTDDSLVPLPNQSGSGSVQDSTSTATTDTTSTSTSTPPDTTSTTPSGNVTFKDAMLAEINFARTKPADYANQRLKSEYNSGTDNGAYNDLTSRSAVNALTLNDLLTTSATKYAKYMADNNVFGHTENGTPQSRAQAEGYTGSVGENIAAGSYPSYNAESDPNGAAIAFVKLLIIDTGISGVGHRKNILNGSYRVVGIGFYRNTASKYDNYLVQDFGTK</sequence>
<dbReference type="InterPro" id="IPR014044">
    <property type="entry name" value="CAP_dom"/>
</dbReference>
<dbReference type="RefSeq" id="WP_106541683.1">
    <property type="nucleotide sequence ID" value="NZ_BLAU01000001.1"/>
</dbReference>
<dbReference type="SUPFAM" id="SSF55797">
    <property type="entry name" value="PR-1-like"/>
    <property type="match status" value="1"/>
</dbReference>
<gene>
    <name evidence="4" type="ORF">CLV93_103273</name>
</gene>
<organism evidence="4 5">
    <name type="scientific">Prolixibacter denitrificans</name>
    <dbReference type="NCBI Taxonomy" id="1541063"/>
    <lineage>
        <taxon>Bacteria</taxon>
        <taxon>Pseudomonadati</taxon>
        <taxon>Bacteroidota</taxon>
        <taxon>Bacteroidia</taxon>
        <taxon>Marinilabiliales</taxon>
        <taxon>Prolixibacteraceae</taxon>
        <taxon>Prolixibacter</taxon>
    </lineage>
</organism>
<dbReference type="Proteomes" id="UP000240621">
    <property type="component" value="Unassembled WGS sequence"/>
</dbReference>
<comment type="caution">
    <text evidence="4">The sequence shown here is derived from an EMBL/GenBank/DDBJ whole genome shotgun (WGS) entry which is preliminary data.</text>
</comment>